<dbReference type="KEGG" id="mgo:AFA91_08710"/>
<dbReference type="Gene3D" id="3.20.20.70">
    <property type="entry name" value="Aldolase class I"/>
    <property type="match status" value="1"/>
</dbReference>
<dbReference type="InterPro" id="IPR013785">
    <property type="entry name" value="Aldolase_TIM"/>
</dbReference>
<evidence type="ECO:0000256" key="4">
    <source>
        <dbReference type="ARBA" id="ARBA00022833"/>
    </source>
</evidence>
<dbReference type="RefSeq" id="WP_049744360.1">
    <property type="nucleotide sequence ID" value="NZ_CP012150.1"/>
</dbReference>
<reference evidence="5 6" key="1">
    <citation type="submission" date="2015-07" db="EMBL/GenBank/DDBJ databases">
        <title>Complete genome sequence of Mycobacterium goodii X7B, a facultative thermophilic biodesulfurizing bacterium.</title>
        <authorList>
            <person name="Yu B."/>
            <person name="Li F."/>
            <person name="Xu P."/>
        </authorList>
    </citation>
    <scope>NUCLEOTIDE SEQUENCE [LARGE SCALE GENOMIC DNA]</scope>
    <source>
        <strain evidence="5 6">X7B</strain>
    </source>
</reference>
<dbReference type="GO" id="GO:0043720">
    <property type="term" value="F:3-keto-5-aminohexanoate cleavage activity"/>
    <property type="evidence" value="ECO:0007669"/>
    <property type="project" value="InterPro"/>
</dbReference>
<keyword evidence="2" id="KW-0808">Transferase</keyword>
<evidence type="ECO:0000313" key="5">
    <source>
        <dbReference type="EMBL" id="AKS31942.1"/>
    </source>
</evidence>
<proteinExistence type="predicted"/>
<dbReference type="PATRIC" id="fig|134601.6.peg.1804"/>
<dbReference type="GO" id="GO:0046872">
    <property type="term" value="F:metal ion binding"/>
    <property type="evidence" value="ECO:0007669"/>
    <property type="project" value="UniProtKB-KW"/>
</dbReference>
<dbReference type="AlphaFoldDB" id="A0A0K0X3L3"/>
<protein>
    <submittedName>
        <fullName evidence="5">3-keto-5-aminohexanoate cleavage protein</fullName>
    </submittedName>
</protein>
<dbReference type="InterPro" id="IPR008567">
    <property type="entry name" value="BKACE"/>
</dbReference>
<evidence type="ECO:0000256" key="2">
    <source>
        <dbReference type="ARBA" id="ARBA00022679"/>
    </source>
</evidence>
<name>A0A0K0X3L3_MYCGD</name>
<sequence>MTLPSDRVIITVAPTGGYHTRLTHPFVPIHPAEIAADVIRCCGAGAGVAALHARRADGQATCSAQVYREMNTRIRAHSDIVLNNSTGGGINGDLLRVREDGSRCIDWGARLDGLGGGADICTLDAVTAYIGAPDGTEVLMDTPTHRAVELLQAMTDRGIKPEFEAFSTAHLTTEIAQLLQRGHDPAPHIVNIVLGLDTSFQNALPYTSRHLHDMIDAVPPDSVVSVSVNGEHQLPALTHALSLGAHVRVGIEDHGYLAGEPVENAALVERIVSIAEALGRTPASPAEARGLLGIGVREGVTSA</sequence>
<organism evidence="5 6">
    <name type="scientific">Mycolicibacterium goodii</name>
    <name type="common">Mycobacterium goodii</name>
    <dbReference type="NCBI Taxonomy" id="134601"/>
    <lineage>
        <taxon>Bacteria</taxon>
        <taxon>Bacillati</taxon>
        <taxon>Actinomycetota</taxon>
        <taxon>Actinomycetes</taxon>
        <taxon>Mycobacteriales</taxon>
        <taxon>Mycobacteriaceae</taxon>
        <taxon>Mycolicibacterium</taxon>
    </lineage>
</organism>
<dbReference type="EMBL" id="CP012150">
    <property type="protein sequence ID" value="AKS31942.1"/>
    <property type="molecule type" value="Genomic_DNA"/>
</dbReference>
<comment type="cofactor">
    <cofactor evidence="1">
        <name>Zn(2+)</name>
        <dbReference type="ChEBI" id="CHEBI:29105"/>
    </cofactor>
</comment>
<accession>A0A0K0X3L3</accession>
<dbReference type="PANTHER" id="PTHR37418">
    <property type="entry name" value="3-KETO-5-AMINOHEXANOATE CLEAVAGE ENZYME-RELATED"/>
    <property type="match status" value="1"/>
</dbReference>
<evidence type="ECO:0000256" key="3">
    <source>
        <dbReference type="ARBA" id="ARBA00022723"/>
    </source>
</evidence>
<dbReference type="STRING" id="134601.AFA91_08710"/>
<gene>
    <name evidence="5" type="ORF">AFA91_08710</name>
</gene>
<dbReference type="OrthoDB" id="9063716at2"/>
<evidence type="ECO:0000256" key="1">
    <source>
        <dbReference type="ARBA" id="ARBA00001947"/>
    </source>
</evidence>
<dbReference type="Pfam" id="PF05853">
    <property type="entry name" value="BKACE"/>
    <property type="match status" value="1"/>
</dbReference>
<evidence type="ECO:0000313" key="6">
    <source>
        <dbReference type="Proteomes" id="UP000062255"/>
    </source>
</evidence>
<keyword evidence="4" id="KW-0862">Zinc</keyword>
<dbReference type="Proteomes" id="UP000062255">
    <property type="component" value="Chromosome"/>
</dbReference>
<dbReference type="PANTHER" id="PTHR37418:SF2">
    <property type="entry name" value="3-KETO-5-AMINOHEXANOATE CLEAVAGE ENZYME"/>
    <property type="match status" value="1"/>
</dbReference>
<keyword evidence="3" id="KW-0479">Metal-binding</keyword>